<accession>F8A281</accession>
<dbReference type="PANTHER" id="PTHR10587">
    <property type="entry name" value="GLYCOSYL TRANSFERASE-RELATED"/>
    <property type="match status" value="1"/>
</dbReference>
<protein>
    <submittedName>
        <fullName evidence="4">Polysaccharide deacetylase</fullName>
    </submittedName>
</protein>
<dbReference type="InterPro" id="IPR050248">
    <property type="entry name" value="Polysacc_deacetylase_ArnD"/>
</dbReference>
<dbReference type="SUPFAM" id="SSF88713">
    <property type="entry name" value="Glycoside hydrolase/deacetylase"/>
    <property type="match status" value="1"/>
</dbReference>
<dbReference type="EMBL" id="CP002665">
    <property type="protein sequence ID" value="AEI10601.1"/>
    <property type="molecule type" value="Genomic_DNA"/>
</dbReference>
<evidence type="ECO:0000259" key="3">
    <source>
        <dbReference type="PROSITE" id="PS51677"/>
    </source>
</evidence>
<dbReference type="STRING" id="593907.Celgi_0069"/>
<feature type="domain" description="NodB homology" evidence="3">
    <location>
        <begin position="17"/>
        <end position="198"/>
    </location>
</feature>
<name>F8A281_CELGA</name>
<reference evidence="5" key="1">
    <citation type="submission" date="2011-04" db="EMBL/GenBank/DDBJ databases">
        <title>Complete sequence of Cellvibrio gilvus ATCC 13127.</title>
        <authorList>
            <person name="Lucas S."/>
            <person name="Han J."/>
            <person name="Lapidus A."/>
            <person name="Cheng J.-F."/>
            <person name="Goodwin L."/>
            <person name="Pitluck S."/>
            <person name="Peters L."/>
            <person name="Munk A."/>
            <person name="Detter J.C."/>
            <person name="Han C."/>
            <person name="Tapia R."/>
            <person name="Land M."/>
            <person name="Hauser L."/>
            <person name="Kyrpides N."/>
            <person name="Ivanova N."/>
            <person name="Ovchinnikova G."/>
            <person name="Pagani I."/>
            <person name="Mead D."/>
            <person name="Brumm P."/>
            <person name="Woyke T."/>
        </authorList>
    </citation>
    <scope>NUCLEOTIDE SEQUENCE [LARGE SCALE GENOMIC DNA]</scope>
    <source>
        <strain evidence="5">ATCC 13127 / NRRL B-14078</strain>
    </source>
</reference>
<organism evidence="4 5">
    <name type="scientific">Cellulomonas gilvus (strain ATCC 13127 / NRRL B-14078)</name>
    <name type="common">Cellvibrio gilvus</name>
    <dbReference type="NCBI Taxonomy" id="593907"/>
    <lineage>
        <taxon>Bacteria</taxon>
        <taxon>Bacillati</taxon>
        <taxon>Actinomycetota</taxon>
        <taxon>Actinomycetes</taxon>
        <taxon>Micrococcales</taxon>
        <taxon>Cellulomonadaceae</taxon>
        <taxon>Cellulomonas</taxon>
    </lineage>
</organism>
<dbReference type="KEGG" id="cga:Celgi_0069"/>
<keyword evidence="5" id="KW-1185">Reference proteome</keyword>
<dbReference type="Gene3D" id="3.20.20.370">
    <property type="entry name" value="Glycoside hydrolase/deacetylase"/>
    <property type="match status" value="1"/>
</dbReference>
<dbReference type="GO" id="GO:0046872">
    <property type="term" value="F:metal ion binding"/>
    <property type="evidence" value="ECO:0007669"/>
    <property type="project" value="UniProtKB-KW"/>
</dbReference>
<gene>
    <name evidence="4" type="ordered locus">Celgi_0069</name>
</gene>
<dbReference type="OrthoDB" id="9815836at2"/>
<dbReference type="PANTHER" id="PTHR10587:SF133">
    <property type="entry name" value="CHITIN DEACETYLASE 1-RELATED"/>
    <property type="match status" value="1"/>
</dbReference>
<dbReference type="GO" id="GO:0005975">
    <property type="term" value="P:carbohydrate metabolic process"/>
    <property type="evidence" value="ECO:0007669"/>
    <property type="project" value="InterPro"/>
</dbReference>
<evidence type="ECO:0000256" key="2">
    <source>
        <dbReference type="ARBA" id="ARBA00022801"/>
    </source>
</evidence>
<evidence type="ECO:0000256" key="1">
    <source>
        <dbReference type="ARBA" id="ARBA00022723"/>
    </source>
</evidence>
<dbReference type="PROSITE" id="PS51677">
    <property type="entry name" value="NODB"/>
    <property type="match status" value="1"/>
</dbReference>
<evidence type="ECO:0000313" key="5">
    <source>
        <dbReference type="Proteomes" id="UP000000485"/>
    </source>
</evidence>
<sequence length="201" mass="21449">MTATPPRLVEHTGVPGPTLALTFDDGPHPDSTPALLDVLARHGVRAVFCLWGEHVRQHPEVVRRTVADGHVLGNHSLHHDDLSTWDDERVEADLRATAAAIDAAVPGVAVPWFRAPFGAWGGTPQVAARLGMRPLAWSLAVADWDPPPAADELLERLERGVTPGGVVLLHDGGGDRSATVEAVDRLIPRLLAAGWTFTVPA</sequence>
<dbReference type="AlphaFoldDB" id="F8A281"/>
<dbReference type="GO" id="GO:0016020">
    <property type="term" value="C:membrane"/>
    <property type="evidence" value="ECO:0007669"/>
    <property type="project" value="TreeGrafter"/>
</dbReference>
<dbReference type="eggNOG" id="COG0726">
    <property type="taxonomic scope" value="Bacteria"/>
</dbReference>
<keyword evidence="1" id="KW-0479">Metal-binding</keyword>
<dbReference type="GO" id="GO:0016810">
    <property type="term" value="F:hydrolase activity, acting on carbon-nitrogen (but not peptide) bonds"/>
    <property type="evidence" value="ECO:0007669"/>
    <property type="project" value="InterPro"/>
</dbReference>
<dbReference type="Proteomes" id="UP000000485">
    <property type="component" value="Chromosome"/>
</dbReference>
<dbReference type="CDD" id="cd10917">
    <property type="entry name" value="CE4_NodB_like_6s_7s"/>
    <property type="match status" value="1"/>
</dbReference>
<proteinExistence type="predicted"/>
<dbReference type="HOGENOM" id="CLU_021264_0_0_11"/>
<keyword evidence="2" id="KW-0378">Hydrolase</keyword>
<dbReference type="Pfam" id="PF01522">
    <property type="entry name" value="Polysacc_deac_1"/>
    <property type="match status" value="1"/>
</dbReference>
<dbReference type="InterPro" id="IPR002509">
    <property type="entry name" value="NODB_dom"/>
</dbReference>
<evidence type="ECO:0000313" key="4">
    <source>
        <dbReference type="EMBL" id="AEI10601.1"/>
    </source>
</evidence>
<dbReference type="RefSeq" id="WP_013882131.1">
    <property type="nucleotide sequence ID" value="NC_015671.1"/>
</dbReference>
<dbReference type="InterPro" id="IPR011330">
    <property type="entry name" value="Glyco_hydro/deAcase_b/a-brl"/>
</dbReference>